<dbReference type="AlphaFoldDB" id="A0A7W6BYL2"/>
<proteinExistence type="predicted"/>
<sequence>MRIRLSEITEGQGEMLRRLDDGPARDSVGLHTGDLATDELRRCLELHALGLVSVAIGWRDTCWFRLTASGRRLGRQLPA</sequence>
<evidence type="ECO:0000313" key="2">
    <source>
        <dbReference type="Proteomes" id="UP000531216"/>
    </source>
</evidence>
<protein>
    <recommendedName>
        <fullName evidence="3">Winged helix DNA-binding domain-containing protein</fullName>
    </recommendedName>
</protein>
<dbReference type="RefSeq" id="WP_090965814.1">
    <property type="nucleotide sequence ID" value="NZ_CP181348.1"/>
</dbReference>
<dbReference type="EMBL" id="JACIDO010000007">
    <property type="protein sequence ID" value="MBB3937150.1"/>
    <property type="molecule type" value="Genomic_DNA"/>
</dbReference>
<dbReference type="Proteomes" id="UP000531216">
    <property type="component" value="Unassembled WGS sequence"/>
</dbReference>
<dbReference type="OrthoDB" id="7908303at2"/>
<reference evidence="1 2" key="1">
    <citation type="submission" date="2020-08" db="EMBL/GenBank/DDBJ databases">
        <title>Genomic Encyclopedia of Type Strains, Phase IV (KMG-IV): sequencing the most valuable type-strain genomes for metagenomic binning, comparative biology and taxonomic classification.</title>
        <authorList>
            <person name="Goeker M."/>
        </authorList>
    </citation>
    <scope>NUCLEOTIDE SEQUENCE [LARGE SCALE GENOMIC DNA]</scope>
    <source>
        <strain evidence="1 2">DSM 25024</strain>
    </source>
</reference>
<gene>
    <name evidence="1" type="ORF">GGR05_003315</name>
</gene>
<evidence type="ECO:0008006" key="3">
    <source>
        <dbReference type="Google" id="ProtNLM"/>
    </source>
</evidence>
<name>A0A7W6BYL2_9HYPH</name>
<organism evidence="1 2">
    <name type="scientific">Aureimonas phyllosphaerae</name>
    <dbReference type="NCBI Taxonomy" id="1166078"/>
    <lineage>
        <taxon>Bacteria</taxon>
        <taxon>Pseudomonadati</taxon>
        <taxon>Pseudomonadota</taxon>
        <taxon>Alphaproteobacteria</taxon>
        <taxon>Hyphomicrobiales</taxon>
        <taxon>Aurantimonadaceae</taxon>
        <taxon>Aureimonas</taxon>
    </lineage>
</organism>
<accession>A0A7W6BYL2</accession>
<keyword evidence="2" id="KW-1185">Reference proteome</keyword>
<comment type="caution">
    <text evidence="1">The sequence shown here is derived from an EMBL/GenBank/DDBJ whole genome shotgun (WGS) entry which is preliminary data.</text>
</comment>
<evidence type="ECO:0000313" key="1">
    <source>
        <dbReference type="EMBL" id="MBB3937150.1"/>
    </source>
</evidence>